<proteinExistence type="predicted"/>
<evidence type="ECO:0000259" key="1">
    <source>
        <dbReference type="Pfam" id="PF13966"/>
    </source>
</evidence>
<dbReference type="AlphaFoldDB" id="A0A9D4YF44"/>
<evidence type="ECO:0000313" key="3">
    <source>
        <dbReference type="Proteomes" id="UP001058974"/>
    </source>
</evidence>
<accession>A0A9D4YF44</accession>
<comment type="caution">
    <text evidence="2">The sequence shown here is derived from an EMBL/GenBank/DDBJ whole genome shotgun (WGS) entry which is preliminary data.</text>
</comment>
<dbReference type="EMBL" id="JAMSHJ010000002">
    <property type="protein sequence ID" value="KAI5437404.1"/>
    <property type="molecule type" value="Genomic_DNA"/>
</dbReference>
<gene>
    <name evidence="2" type="ORF">KIW84_023497</name>
</gene>
<dbReference type="InterPro" id="IPR026960">
    <property type="entry name" value="RVT-Znf"/>
</dbReference>
<organism evidence="2 3">
    <name type="scientific">Pisum sativum</name>
    <name type="common">Garden pea</name>
    <name type="synonym">Lathyrus oleraceus</name>
    <dbReference type="NCBI Taxonomy" id="3888"/>
    <lineage>
        <taxon>Eukaryota</taxon>
        <taxon>Viridiplantae</taxon>
        <taxon>Streptophyta</taxon>
        <taxon>Embryophyta</taxon>
        <taxon>Tracheophyta</taxon>
        <taxon>Spermatophyta</taxon>
        <taxon>Magnoliopsida</taxon>
        <taxon>eudicotyledons</taxon>
        <taxon>Gunneridae</taxon>
        <taxon>Pentapetalae</taxon>
        <taxon>rosids</taxon>
        <taxon>fabids</taxon>
        <taxon>Fabales</taxon>
        <taxon>Fabaceae</taxon>
        <taxon>Papilionoideae</taxon>
        <taxon>50 kb inversion clade</taxon>
        <taxon>NPAAA clade</taxon>
        <taxon>Hologalegina</taxon>
        <taxon>IRL clade</taxon>
        <taxon>Fabeae</taxon>
        <taxon>Lathyrus</taxon>
    </lineage>
</organism>
<dbReference type="Proteomes" id="UP001058974">
    <property type="component" value="Chromosome 2"/>
</dbReference>
<feature type="domain" description="Reverse transcriptase zinc-binding" evidence="1">
    <location>
        <begin position="147"/>
        <end position="237"/>
    </location>
</feature>
<evidence type="ECO:0000313" key="2">
    <source>
        <dbReference type="EMBL" id="KAI5437404.1"/>
    </source>
</evidence>
<protein>
    <recommendedName>
        <fullName evidence="1">Reverse transcriptase zinc-binding domain-containing protein</fullName>
    </recommendedName>
</protein>
<dbReference type="Pfam" id="PF13966">
    <property type="entry name" value="zf-RVT"/>
    <property type="match status" value="1"/>
</dbReference>
<keyword evidence="3" id="KW-1185">Reference proteome</keyword>
<reference evidence="2 3" key="1">
    <citation type="journal article" date="2022" name="Nat. Genet.">
        <title>Improved pea reference genome and pan-genome highlight genomic features and evolutionary characteristics.</title>
        <authorList>
            <person name="Yang T."/>
            <person name="Liu R."/>
            <person name="Luo Y."/>
            <person name="Hu S."/>
            <person name="Wang D."/>
            <person name="Wang C."/>
            <person name="Pandey M.K."/>
            <person name="Ge S."/>
            <person name="Xu Q."/>
            <person name="Li N."/>
            <person name="Li G."/>
            <person name="Huang Y."/>
            <person name="Saxena R.K."/>
            <person name="Ji Y."/>
            <person name="Li M."/>
            <person name="Yan X."/>
            <person name="He Y."/>
            <person name="Liu Y."/>
            <person name="Wang X."/>
            <person name="Xiang C."/>
            <person name="Varshney R.K."/>
            <person name="Ding H."/>
            <person name="Gao S."/>
            <person name="Zong X."/>
        </authorList>
    </citation>
    <scope>NUCLEOTIDE SEQUENCE [LARGE SCALE GENOMIC DNA]</scope>
    <source>
        <strain evidence="2 3">cv. Zhongwan 6</strain>
    </source>
</reference>
<sequence>MRGDFESKRKYNWWKWRILLKIDVLWSKTLVSRYGDVHDKILSGDQRDVGRYSESAWRKDILNVDISLLSYGSGSTGYITCSIDDGNSIPFWTAAWTGSINLVVSFPELFRASNSKNKDLLAVFDNFCPTQQTVDTIFCVPDLVVGYSVKLGYEVLVEVANQSDISADNSKVVSPLWKIPAPFSVKAFGWRSFHNRLPTKDKLHLIGVLSVSNDFVCVLCNFVDENLEHLFFKCAIALIVCRKIIEWLDIIASGNGSA</sequence>
<name>A0A9D4YF44_PEA</name>
<dbReference type="Gramene" id="Psat02G0349700-T1">
    <property type="protein sequence ID" value="KAI5437404.1"/>
    <property type="gene ID" value="KIW84_023497"/>
</dbReference>